<keyword evidence="4" id="KW-0460">Magnesium</keyword>
<feature type="binding site" evidence="3">
    <location>
        <position position="73"/>
    </location>
    <ligand>
        <name>GTP</name>
        <dbReference type="ChEBI" id="CHEBI:37565"/>
    </ligand>
</feature>
<protein>
    <submittedName>
        <fullName evidence="6">ADP-ribosylation factor-like 13A</fullName>
    </submittedName>
</protein>
<dbReference type="Ensembl" id="ENSJJAT00000015171.1">
    <property type="protein sequence ID" value="ENSJJAP00000008735.1"/>
    <property type="gene ID" value="ENSJJAG00000012825.1"/>
</dbReference>
<accession>A0A8C5KGI7</accession>
<feature type="binding site" evidence="4">
    <location>
        <position position="34"/>
    </location>
    <ligand>
        <name>Mg(2+)</name>
        <dbReference type="ChEBI" id="CHEBI:18420"/>
    </ligand>
</feature>
<evidence type="ECO:0000313" key="7">
    <source>
        <dbReference type="Proteomes" id="UP000694385"/>
    </source>
</evidence>
<feature type="compositionally biased region" description="Basic residues" evidence="5">
    <location>
        <begin position="256"/>
        <end position="267"/>
    </location>
</feature>
<dbReference type="InterPro" id="IPR027417">
    <property type="entry name" value="P-loop_NTPase"/>
</dbReference>
<dbReference type="SMART" id="SM00177">
    <property type="entry name" value="ARF"/>
    <property type="match status" value="1"/>
</dbReference>
<dbReference type="GO" id="GO:0060170">
    <property type="term" value="C:ciliary membrane"/>
    <property type="evidence" value="ECO:0007669"/>
    <property type="project" value="TreeGrafter"/>
</dbReference>
<gene>
    <name evidence="6" type="primary">Arl13a</name>
</gene>
<evidence type="ECO:0000313" key="6">
    <source>
        <dbReference type="Ensembl" id="ENSJJAP00000008735.1"/>
    </source>
</evidence>
<dbReference type="GO" id="GO:0003924">
    <property type="term" value="F:GTPase activity"/>
    <property type="evidence" value="ECO:0007669"/>
    <property type="project" value="InterPro"/>
</dbReference>
<reference evidence="6" key="2">
    <citation type="submission" date="2025-09" db="UniProtKB">
        <authorList>
            <consortium name="Ensembl"/>
        </authorList>
    </citation>
    <scope>IDENTIFICATION</scope>
</reference>
<dbReference type="OMA" id="TELCYNQ"/>
<dbReference type="GO" id="GO:0097730">
    <property type="term" value="C:non-motile cilium"/>
    <property type="evidence" value="ECO:0007669"/>
    <property type="project" value="TreeGrafter"/>
</dbReference>
<feature type="region of interest" description="Disordered" evidence="5">
    <location>
        <begin position="238"/>
        <end position="275"/>
    </location>
</feature>
<dbReference type="PROSITE" id="PS51417">
    <property type="entry name" value="ARF"/>
    <property type="match status" value="1"/>
</dbReference>
<feature type="binding site" evidence="3">
    <location>
        <begin position="27"/>
        <end position="34"/>
    </location>
    <ligand>
        <name>GTP</name>
        <dbReference type="ChEBI" id="CHEBI:37565"/>
    </ligand>
</feature>
<keyword evidence="2 3" id="KW-0342">GTP-binding</keyword>
<dbReference type="AlphaFoldDB" id="A0A8C5KGI7"/>
<sequence length="381" mass="44439">MIRLLSSCWSRIKTDEKRRNVTIIVTGLSNSGKSHLVAAFQRLLPSKILDDTKPTLITLLLDNYQVSVYDLTGDMKGQEKWPSYYAQSHGVVFVLDSSDLTRLQEAKTILTRLMYDKRVSGKPILILANKQDKKDALLPCDIIKYFLLERLVTENKSVCRVEPCCAIRNFRKRNQSPIITGLRWLLAAIGEQYDMLCTRQQAQTLSIPTSRNIRGSGERCSSDSLNPRVRIFKDQRQHLEKRQNSEKRHVEQRQHVDKRHFEKRRHFDSRQHLLQRSMEARPLKPILQKDGLKIRPKKNVSVTFALDIVIEEGECSRKNRAQSTSKPYYNRDYDLQTTAPCIDNNLFRAHRPKRRMDAWDTEEMLLEDGISPRKKTWHLPS</sequence>
<dbReference type="GeneTree" id="ENSGT00940000161284"/>
<dbReference type="FunFam" id="3.40.50.300:FF:000415">
    <property type="entry name" value="ADP-ribosylation factor-like GTPase 13B"/>
    <property type="match status" value="1"/>
</dbReference>
<dbReference type="GO" id="GO:0005525">
    <property type="term" value="F:GTP binding"/>
    <property type="evidence" value="ECO:0007669"/>
    <property type="project" value="UniProtKB-KW"/>
</dbReference>
<evidence type="ECO:0000256" key="2">
    <source>
        <dbReference type="ARBA" id="ARBA00023134"/>
    </source>
</evidence>
<organism evidence="6 7">
    <name type="scientific">Jaculus jaculus</name>
    <name type="common">Lesser Egyptian jerboa</name>
    <dbReference type="NCBI Taxonomy" id="51337"/>
    <lineage>
        <taxon>Eukaryota</taxon>
        <taxon>Metazoa</taxon>
        <taxon>Chordata</taxon>
        <taxon>Craniata</taxon>
        <taxon>Vertebrata</taxon>
        <taxon>Euteleostomi</taxon>
        <taxon>Mammalia</taxon>
        <taxon>Eutheria</taxon>
        <taxon>Euarchontoglires</taxon>
        <taxon>Glires</taxon>
        <taxon>Rodentia</taxon>
        <taxon>Myomorpha</taxon>
        <taxon>Dipodoidea</taxon>
        <taxon>Dipodidae</taxon>
        <taxon>Dipodinae</taxon>
        <taxon>Jaculus</taxon>
    </lineage>
</organism>
<dbReference type="Gene3D" id="3.40.50.300">
    <property type="entry name" value="P-loop containing nucleotide triphosphate hydrolases"/>
    <property type="match status" value="1"/>
</dbReference>
<dbReference type="PRINTS" id="PR00328">
    <property type="entry name" value="SAR1GTPBP"/>
</dbReference>
<evidence type="ECO:0000256" key="4">
    <source>
        <dbReference type="PIRSR" id="PIRSR606689-2"/>
    </source>
</evidence>
<dbReference type="GO" id="GO:0097500">
    <property type="term" value="P:receptor localization to non-motile cilium"/>
    <property type="evidence" value="ECO:0007669"/>
    <property type="project" value="TreeGrafter"/>
</dbReference>
<evidence type="ECO:0000256" key="3">
    <source>
        <dbReference type="PIRSR" id="PIRSR606689-1"/>
    </source>
</evidence>
<dbReference type="Proteomes" id="UP000694385">
    <property type="component" value="Unassembled WGS sequence"/>
</dbReference>
<feature type="compositionally biased region" description="Basic and acidic residues" evidence="5">
    <location>
        <begin position="238"/>
        <end position="255"/>
    </location>
</feature>
<dbReference type="InterPro" id="IPR006689">
    <property type="entry name" value="Small_GTPase_ARF/SAR"/>
</dbReference>
<dbReference type="PANTHER" id="PTHR46090:SF1">
    <property type="entry name" value="ADP-RIBOSYLATION FACTOR-LIKE PROTEIN 13A"/>
    <property type="match status" value="1"/>
</dbReference>
<proteinExistence type="predicted"/>
<dbReference type="GO" id="GO:0031514">
    <property type="term" value="C:motile cilium"/>
    <property type="evidence" value="ECO:0007669"/>
    <property type="project" value="TreeGrafter"/>
</dbReference>
<evidence type="ECO:0000256" key="1">
    <source>
        <dbReference type="ARBA" id="ARBA00022741"/>
    </source>
</evidence>
<dbReference type="GO" id="GO:0046872">
    <property type="term" value="F:metal ion binding"/>
    <property type="evidence" value="ECO:0007669"/>
    <property type="project" value="UniProtKB-KW"/>
</dbReference>
<evidence type="ECO:0000256" key="5">
    <source>
        <dbReference type="SAM" id="MobiDB-lite"/>
    </source>
</evidence>
<keyword evidence="7" id="KW-1185">Reference proteome</keyword>
<keyword evidence="4" id="KW-0479">Metal-binding</keyword>
<name>A0A8C5KGI7_JACJA</name>
<dbReference type="InterPro" id="IPR051995">
    <property type="entry name" value="Ciliary_GTPase"/>
</dbReference>
<reference evidence="6" key="1">
    <citation type="submission" date="2025-08" db="UniProtKB">
        <authorList>
            <consortium name="Ensembl"/>
        </authorList>
    </citation>
    <scope>IDENTIFICATION</scope>
</reference>
<dbReference type="SMART" id="SM00178">
    <property type="entry name" value="SAR"/>
    <property type="match status" value="1"/>
</dbReference>
<dbReference type="PANTHER" id="PTHR46090">
    <property type="entry name" value="ADP-RIBOSYLATION FACTOR-LIKE PROTEIN 13B"/>
    <property type="match status" value="1"/>
</dbReference>
<keyword evidence="1 3" id="KW-0547">Nucleotide-binding</keyword>
<feature type="binding site" evidence="3">
    <location>
        <begin position="129"/>
        <end position="132"/>
    </location>
    <ligand>
        <name>GTP</name>
        <dbReference type="ChEBI" id="CHEBI:37565"/>
    </ligand>
</feature>
<dbReference type="SUPFAM" id="SSF52540">
    <property type="entry name" value="P-loop containing nucleoside triphosphate hydrolases"/>
    <property type="match status" value="1"/>
</dbReference>
<dbReference type="GO" id="GO:1905515">
    <property type="term" value="P:non-motile cilium assembly"/>
    <property type="evidence" value="ECO:0007669"/>
    <property type="project" value="TreeGrafter"/>
</dbReference>
<dbReference type="Pfam" id="PF00025">
    <property type="entry name" value="Arf"/>
    <property type="match status" value="1"/>
</dbReference>